<evidence type="ECO:0000313" key="2">
    <source>
        <dbReference type="EMBL" id="CAH1101874.1"/>
    </source>
</evidence>
<keyword evidence="3" id="KW-1185">Reference proteome</keyword>
<reference evidence="2" key="1">
    <citation type="submission" date="2022-01" db="EMBL/GenBank/DDBJ databases">
        <authorList>
            <person name="King R."/>
        </authorList>
    </citation>
    <scope>NUCLEOTIDE SEQUENCE</scope>
</reference>
<dbReference type="EMBL" id="OV651824">
    <property type="protein sequence ID" value="CAH1101874.1"/>
    <property type="molecule type" value="Genomic_DNA"/>
</dbReference>
<proteinExistence type="predicted"/>
<accession>A0A9P0CMK5</accession>
<name>A0A9P0CMK5_9CUCU</name>
<dbReference type="AlphaFoldDB" id="A0A9P0CMK5"/>
<dbReference type="Pfam" id="PF20700">
    <property type="entry name" value="Mutator"/>
    <property type="match status" value="1"/>
</dbReference>
<dbReference type="InterPro" id="IPR049012">
    <property type="entry name" value="Mutator_transp_dom"/>
</dbReference>
<gene>
    <name evidence="2" type="ORF">PSYICH_LOCUS3134</name>
</gene>
<evidence type="ECO:0000259" key="1">
    <source>
        <dbReference type="Pfam" id="PF20700"/>
    </source>
</evidence>
<evidence type="ECO:0000313" key="3">
    <source>
        <dbReference type="Proteomes" id="UP001153636"/>
    </source>
</evidence>
<organism evidence="2 3">
    <name type="scientific">Psylliodes chrysocephalus</name>
    <dbReference type="NCBI Taxonomy" id="3402493"/>
    <lineage>
        <taxon>Eukaryota</taxon>
        <taxon>Metazoa</taxon>
        <taxon>Ecdysozoa</taxon>
        <taxon>Arthropoda</taxon>
        <taxon>Hexapoda</taxon>
        <taxon>Insecta</taxon>
        <taxon>Pterygota</taxon>
        <taxon>Neoptera</taxon>
        <taxon>Endopterygota</taxon>
        <taxon>Coleoptera</taxon>
        <taxon>Polyphaga</taxon>
        <taxon>Cucujiformia</taxon>
        <taxon>Chrysomeloidea</taxon>
        <taxon>Chrysomelidae</taxon>
        <taxon>Galerucinae</taxon>
        <taxon>Alticini</taxon>
        <taxon>Psylliodes</taxon>
    </lineage>
</organism>
<protein>
    <recommendedName>
        <fullName evidence="1">Mutator-like transposase domain-containing protein</fullName>
    </recommendedName>
</protein>
<dbReference type="OrthoDB" id="6780028at2759"/>
<dbReference type="Proteomes" id="UP001153636">
    <property type="component" value="Chromosome 12"/>
</dbReference>
<feature type="domain" description="Mutator-like transposase" evidence="1">
    <location>
        <begin position="10"/>
        <end position="121"/>
    </location>
</feature>
<sequence length="301" mass="34232">MFLADGTTDSVDINSALTLGAVSTGIGYSTLAEIAAAINMPMIAEKTYVHYYEKVADAIYSAVTQVMKEAGREEAKLAKSLGEVDGNGIPFITVVADGAWSKRLYNVNYNASSGVCKFVGGKRINFSKRNFYQTRCEAAIISFNKGAEYYDILHKAITGNELNTYTKKYLKIIGKRKLKICETNERKERRQELRLKKKYAFPDRDYGNIHEPIPDMDENKYNLRELEFLNMLNKTQEEIDAIEDLTKEQASSILWLEERQKRITKSNFGKICKLKALPASTQLKYYYTTNLKTTTRHNMGN</sequence>